<dbReference type="AlphaFoldDB" id="A0AAV7JTX0"/>
<keyword evidence="2" id="KW-1185">Reference proteome</keyword>
<name>A0AAV7JTX0_9METZ</name>
<reference evidence="1 2" key="1">
    <citation type="journal article" date="2023" name="BMC Biol.">
        <title>The compact genome of the sponge Oopsacas minuta (Hexactinellida) is lacking key metazoan core genes.</title>
        <authorList>
            <person name="Santini S."/>
            <person name="Schenkelaars Q."/>
            <person name="Jourda C."/>
            <person name="Duchesne M."/>
            <person name="Belahbib H."/>
            <person name="Rocher C."/>
            <person name="Selva M."/>
            <person name="Riesgo A."/>
            <person name="Vervoort M."/>
            <person name="Leys S.P."/>
            <person name="Kodjabachian L."/>
            <person name="Le Bivic A."/>
            <person name="Borchiellini C."/>
            <person name="Claverie J.M."/>
            <person name="Renard E."/>
        </authorList>
    </citation>
    <scope>NUCLEOTIDE SEQUENCE [LARGE SCALE GENOMIC DNA]</scope>
    <source>
        <strain evidence="1">SPO-2</strain>
    </source>
</reference>
<gene>
    <name evidence="1" type="ORF">LOD99_4724</name>
</gene>
<dbReference type="Proteomes" id="UP001165289">
    <property type="component" value="Unassembled WGS sequence"/>
</dbReference>
<dbReference type="InterPro" id="IPR052709">
    <property type="entry name" value="Transposase-MT_Hybrid"/>
</dbReference>
<comment type="caution">
    <text evidence="1">The sequence shown here is derived from an EMBL/GenBank/DDBJ whole genome shotgun (WGS) entry which is preliminary data.</text>
</comment>
<dbReference type="GO" id="GO:0003676">
    <property type="term" value="F:nucleic acid binding"/>
    <property type="evidence" value="ECO:0007669"/>
    <property type="project" value="InterPro"/>
</dbReference>
<proteinExistence type="predicted"/>
<dbReference type="PANTHER" id="PTHR46060:SF1">
    <property type="entry name" value="MARINER MOS1 TRANSPOSASE-LIKE PROTEIN"/>
    <property type="match status" value="1"/>
</dbReference>
<dbReference type="Gene3D" id="3.30.420.10">
    <property type="entry name" value="Ribonuclease H-like superfamily/Ribonuclease H"/>
    <property type="match status" value="1"/>
</dbReference>
<dbReference type="EMBL" id="JAKMXF010000301">
    <property type="protein sequence ID" value="KAI6651845.1"/>
    <property type="molecule type" value="Genomic_DNA"/>
</dbReference>
<dbReference type="PANTHER" id="PTHR46060">
    <property type="entry name" value="MARINER MOS1 TRANSPOSASE-LIKE PROTEIN"/>
    <property type="match status" value="1"/>
</dbReference>
<evidence type="ECO:0000313" key="1">
    <source>
        <dbReference type="EMBL" id="KAI6651845.1"/>
    </source>
</evidence>
<evidence type="ECO:0008006" key="3">
    <source>
        <dbReference type="Google" id="ProtNLM"/>
    </source>
</evidence>
<evidence type="ECO:0000313" key="2">
    <source>
        <dbReference type="Proteomes" id="UP001165289"/>
    </source>
</evidence>
<dbReference type="InterPro" id="IPR036397">
    <property type="entry name" value="RNaseH_sf"/>
</dbReference>
<organism evidence="1 2">
    <name type="scientific">Oopsacas minuta</name>
    <dbReference type="NCBI Taxonomy" id="111878"/>
    <lineage>
        <taxon>Eukaryota</taxon>
        <taxon>Metazoa</taxon>
        <taxon>Porifera</taxon>
        <taxon>Hexactinellida</taxon>
        <taxon>Hexasterophora</taxon>
        <taxon>Lyssacinosida</taxon>
        <taxon>Leucopsacidae</taxon>
        <taxon>Oopsacas</taxon>
    </lineage>
</organism>
<protein>
    <recommendedName>
        <fullName evidence="3">Transposase</fullName>
    </recommendedName>
</protein>
<accession>A0AAV7JTX0</accession>
<sequence length="149" mass="16854">MEMLVFIYYCEGLEALEDEERIKCLSTAVTSSNTSEILSRVEEDPHITVHELAMSVGVSTGVVHSILIDEQKVSKFVRGAQIIIPKGKTITGELRPKFGPRDMRLLHDNARPHKTKLVESELDSMRVVELDHPPYSPDLTLCNFWLFTS</sequence>